<dbReference type="AlphaFoldDB" id="A0A0D2J3P6"/>
<dbReference type="GO" id="GO:0051287">
    <property type="term" value="F:NAD binding"/>
    <property type="evidence" value="ECO:0007669"/>
    <property type="project" value="InterPro"/>
</dbReference>
<dbReference type="CDD" id="cd05301">
    <property type="entry name" value="GDH"/>
    <property type="match status" value="1"/>
</dbReference>
<dbReference type="InterPro" id="IPR029752">
    <property type="entry name" value="D-isomer_DH_CS1"/>
</dbReference>
<dbReference type="GO" id="GO:0016618">
    <property type="term" value="F:hydroxypyruvate reductase [NAD(P)H] activity"/>
    <property type="evidence" value="ECO:0007669"/>
    <property type="project" value="TreeGrafter"/>
</dbReference>
<feature type="domain" description="D-isomer specific 2-hydroxyacid dehydrogenase NAD-binding" evidence="6">
    <location>
        <begin position="110"/>
        <end position="287"/>
    </location>
</feature>
<keyword evidence="3" id="KW-0520">NAD</keyword>
<keyword evidence="2 4" id="KW-0560">Oxidoreductase</keyword>
<protein>
    <submittedName>
        <fullName evidence="7">Glyoxylate reductase</fullName>
    </submittedName>
</protein>
<dbReference type="SUPFAM" id="SSF51735">
    <property type="entry name" value="NAD(P)-binding Rossmann-fold domains"/>
    <property type="match status" value="1"/>
</dbReference>
<feature type="domain" description="D-isomer specific 2-hydroxyacid dehydrogenase catalytic" evidence="5">
    <location>
        <begin position="4"/>
        <end position="318"/>
    </location>
</feature>
<evidence type="ECO:0000259" key="6">
    <source>
        <dbReference type="Pfam" id="PF02826"/>
    </source>
</evidence>
<dbReference type="InterPro" id="IPR006139">
    <property type="entry name" value="D-isomer_2_OHA_DH_cat_dom"/>
</dbReference>
<evidence type="ECO:0000256" key="1">
    <source>
        <dbReference type="ARBA" id="ARBA00005854"/>
    </source>
</evidence>
<dbReference type="InterPro" id="IPR036291">
    <property type="entry name" value="NAD(P)-bd_dom_sf"/>
</dbReference>
<comment type="similarity">
    <text evidence="1 4">Belongs to the D-isomer specific 2-hydroxyacid dehydrogenase family.</text>
</comment>
<dbReference type="GO" id="GO:0005829">
    <property type="term" value="C:cytosol"/>
    <property type="evidence" value="ECO:0007669"/>
    <property type="project" value="TreeGrafter"/>
</dbReference>
<evidence type="ECO:0000313" key="8">
    <source>
        <dbReference type="Proteomes" id="UP000032233"/>
    </source>
</evidence>
<dbReference type="FunFam" id="3.40.50.720:FF:000203">
    <property type="entry name" value="D-3-phosphoglycerate dehydrogenase (SerA)"/>
    <property type="match status" value="1"/>
</dbReference>
<dbReference type="SUPFAM" id="SSF52283">
    <property type="entry name" value="Formate/glycerate dehydrogenase catalytic domain-like"/>
    <property type="match status" value="1"/>
</dbReference>
<dbReference type="RefSeq" id="WP_044350183.1">
    <property type="nucleotide sequence ID" value="NZ_AZAC01000023.1"/>
</dbReference>
<name>A0A0D2J3P6_9BACT</name>
<dbReference type="Proteomes" id="UP000032233">
    <property type="component" value="Unassembled WGS sequence"/>
</dbReference>
<proteinExistence type="inferred from homology"/>
<accession>A0A0D2J3P6</accession>
<sequence length="319" mass="34650">MKKILVTRRIPQPALDLFGNMDGVELVVSPHDRPLARQELLDMSQGATAVLSMLVDKIDADYMDRCPDVKIVANFAVGFDNIDLEAARERKVIVANTPDVVTDATADMALALMLGVARRLVEGDQLVRKGEFKGTSPMFMLGVDLKGKTLGIYGMGRIGLAVARRARAFGMNIVYTKRTPDPEAEAELGARYLSFDEFLAASDFVSVNAPLTEQTKGAFNYQAFGKMKKTAYVINTARGPLIKEADLVKALSEGLIAGAGLDVYEKEPLVHQGLLDMPNVLLAPHAGTATWETRCDIGSTAAENIIAYLKGEEIPHRVV</sequence>
<keyword evidence="8" id="KW-1185">Reference proteome</keyword>
<dbReference type="OrthoDB" id="9793626at2"/>
<evidence type="ECO:0000256" key="3">
    <source>
        <dbReference type="ARBA" id="ARBA00023027"/>
    </source>
</evidence>
<reference evidence="7 8" key="1">
    <citation type="submission" date="2013-11" db="EMBL/GenBank/DDBJ databases">
        <title>Metagenomic analysis of a methanogenic consortium involved in long chain n-alkane degradation.</title>
        <authorList>
            <person name="Davidova I.A."/>
            <person name="Callaghan A.V."/>
            <person name="Wawrik B."/>
            <person name="Pruitt S."/>
            <person name="Marks C."/>
            <person name="Duncan K.E."/>
            <person name="Suflita J.M."/>
        </authorList>
    </citation>
    <scope>NUCLEOTIDE SEQUENCE [LARGE SCALE GENOMIC DNA]</scope>
    <source>
        <strain evidence="7 8">SPR</strain>
    </source>
</reference>
<dbReference type="STRING" id="1429043.X474_17470"/>
<organism evidence="7 8">
    <name type="scientific">Dethiosulfatarculus sandiegensis</name>
    <dbReference type="NCBI Taxonomy" id="1429043"/>
    <lineage>
        <taxon>Bacteria</taxon>
        <taxon>Pseudomonadati</taxon>
        <taxon>Thermodesulfobacteriota</taxon>
        <taxon>Desulfarculia</taxon>
        <taxon>Desulfarculales</taxon>
        <taxon>Desulfarculaceae</taxon>
        <taxon>Dethiosulfatarculus</taxon>
    </lineage>
</organism>
<dbReference type="Pfam" id="PF00389">
    <property type="entry name" value="2-Hacid_dh"/>
    <property type="match status" value="1"/>
</dbReference>
<dbReference type="EMBL" id="AZAC01000023">
    <property type="protein sequence ID" value="KIX12809.1"/>
    <property type="molecule type" value="Genomic_DNA"/>
</dbReference>
<dbReference type="PROSITE" id="PS00065">
    <property type="entry name" value="D_2_HYDROXYACID_DH_1"/>
    <property type="match status" value="1"/>
</dbReference>
<dbReference type="PANTHER" id="PTHR10996:SF283">
    <property type="entry name" value="GLYOXYLATE_HYDROXYPYRUVATE REDUCTASE B"/>
    <property type="match status" value="1"/>
</dbReference>
<dbReference type="GO" id="GO:0030267">
    <property type="term" value="F:glyoxylate reductase (NADPH) activity"/>
    <property type="evidence" value="ECO:0007669"/>
    <property type="project" value="TreeGrafter"/>
</dbReference>
<dbReference type="PATRIC" id="fig|1429043.3.peg.3695"/>
<dbReference type="Pfam" id="PF02826">
    <property type="entry name" value="2-Hacid_dh_C"/>
    <property type="match status" value="1"/>
</dbReference>
<evidence type="ECO:0000313" key="7">
    <source>
        <dbReference type="EMBL" id="KIX12809.1"/>
    </source>
</evidence>
<comment type="caution">
    <text evidence="7">The sequence shown here is derived from an EMBL/GenBank/DDBJ whole genome shotgun (WGS) entry which is preliminary data.</text>
</comment>
<evidence type="ECO:0000256" key="4">
    <source>
        <dbReference type="RuleBase" id="RU003719"/>
    </source>
</evidence>
<dbReference type="InterPro" id="IPR050223">
    <property type="entry name" value="D-isomer_2-hydroxyacid_DH"/>
</dbReference>
<evidence type="ECO:0000256" key="2">
    <source>
        <dbReference type="ARBA" id="ARBA00023002"/>
    </source>
</evidence>
<dbReference type="Gene3D" id="3.40.50.720">
    <property type="entry name" value="NAD(P)-binding Rossmann-like Domain"/>
    <property type="match status" value="2"/>
</dbReference>
<dbReference type="InterPro" id="IPR006140">
    <property type="entry name" value="D-isomer_DH_NAD-bd"/>
</dbReference>
<evidence type="ECO:0000259" key="5">
    <source>
        <dbReference type="Pfam" id="PF00389"/>
    </source>
</evidence>
<dbReference type="InParanoid" id="A0A0D2J3P6"/>
<dbReference type="PANTHER" id="PTHR10996">
    <property type="entry name" value="2-HYDROXYACID DEHYDROGENASE-RELATED"/>
    <property type="match status" value="1"/>
</dbReference>
<dbReference type="FunCoup" id="A0A0D2J3P6">
    <property type="interactions" value="363"/>
</dbReference>
<gene>
    <name evidence="7" type="ORF">X474_17470</name>
</gene>